<dbReference type="OrthoDB" id="5105403at2759"/>
<gene>
    <name evidence="1" type="ORF">Micbo1qcDRAFT_169851</name>
</gene>
<evidence type="ECO:0000313" key="1">
    <source>
        <dbReference type="EMBL" id="KXJ84883.1"/>
    </source>
</evidence>
<organism evidence="1 2">
    <name type="scientific">Microdochium bolleyi</name>
    <dbReference type="NCBI Taxonomy" id="196109"/>
    <lineage>
        <taxon>Eukaryota</taxon>
        <taxon>Fungi</taxon>
        <taxon>Dikarya</taxon>
        <taxon>Ascomycota</taxon>
        <taxon>Pezizomycotina</taxon>
        <taxon>Sordariomycetes</taxon>
        <taxon>Xylariomycetidae</taxon>
        <taxon>Xylariales</taxon>
        <taxon>Microdochiaceae</taxon>
        <taxon>Microdochium</taxon>
    </lineage>
</organism>
<evidence type="ECO:0000313" key="2">
    <source>
        <dbReference type="Proteomes" id="UP000070501"/>
    </source>
</evidence>
<name>A0A136IIV6_9PEZI</name>
<dbReference type="Proteomes" id="UP000070501">
    <property type="component" value="Unassembled WGS sequence"/>
</dbReference>
<proteinExistence type="predicted"/>
<dbReference type="InParanoid" id="A0A136IIV6"/>
<keyword evidence="2" id="KW-1185">Reference proteome</keyword>
<accession>A0A136IIV6</accession>
<sequence length="86" mass="9770">MQLIMHEFGSNKIPGVLRNLLSDLNGIKAKMWAMQAPISTTKIAERNGNDMTLDGYNVSVSLWKQILYIWDYFHATMGVLKEIVQA</sequence>
<reference evidence="2" key="1">
    <citation type="submission" date="2016-02" db="EMBL/GenBank/DDBJ databases">
        <title>Draft genome sequence of Microdochium bolleyi, a fungal endophyte of beachgrass.</title>
        <authorList>
            <consortium name="DOE Joint Genome Institute"/>
            <person name="David A.S."/>
            <person name="May G."/>
            <person name="Haridas S."/>
            <person name="Lim J."/>
            <person name="Wang M."/>
            <person name="Labutti K."/>
            <person name="Lipzen A."/>
            <person name="Barry K."/>
            <person name="Grigoriev I.V."/>
        </authorList>
    </citation>
    <scope>NUCLEOTIDE SEQUENCE [LARGE SCALE GENOMIC DNA]</scope>
    <source>
        <strain evidence="2">J235TASD1</strain>
    </source>
</reference>
<dbReference type="AlphaFoldDB" id="A0A136IIV6"/>
<feature type="non-terminal residue" evidence="1">
    <location>
        <position position="86"/>
    </location>
</feature>
<dbReference type="EMBL" id="KQ964315">
    <property type="protein sequence ID" value="KXJ84883.1"/>
    <property type="molecule type" value="Genomic_DNA"/>
</dbReference>
<protein>
    <submittedName>
        <fullName evidence="1">Uncharacterized protein</fullName>
    </submittedName>
</protein>